<evidence type="ECO:0000313" key="1">
    <source>
        <dbReference type="EMBL" id="KDR65002.1"/>
    </source>
</evidence>
<accession>A0A067S552</accession>
<reference evidence="2" key="1">
    <citation type="journal article" date="2014" name="Proc. Natl. Acad. Sci. U.S.A.">
        <title>Extensive sampling of basidiomycete genomes demonstrates inadequacy of the white-rot/brown-rot paradigm for wood decay fungi.</title>
        <authorList>
            <person name="Riley R."/>
            <person name="Salamov A.A."/>
            <person name="Brown D.W."/>
            <person name="Nagy L.G."/>
            <person name="Floudas D."/>
            <person name="Held B.W."/>
            <person name="Levasseur A."/>
            <person name="Lombard V."/>
            <person name="Morin E."/>
            <person name="Otillar R."/>
            <person name="Lindquist E.A."/>
            <person name="Sun H."/>
            <person name="LaButti K.M."/>
            <person name="Schmutz J."/>
            <person name="Jabbour D."/>
            <person name="Luo H."/>
            <person name="Baker S.E."/>
            <person name="Pisabarro A.G."/>
            <person name="Walton J.D."/>
            <person name="Blanchette R.A."/>
            <person name="Henrissat B."/>
            <person name="Martin F."/>
            <person name="Cullen D."/>
            <person name="Hibbett D.S."/>
            <person name="Grigoriev I.V."/>
        </authorList>
    </citation>
    <scope>NUCLEOTIDE SEQUENCE [LARGE SCALE GENOMIC DNA]</scope>
    <source>
        <strain evidence="2">CBS 339.88</strain>
    </source>
</reference>
<dbReference type="PANTHER" id="PTHR19446">
    <property type="entry name" value="REVERSE TRANSCRIPTASES"/>
    <property type="match status" value="1"/>
</dbReference>
<gene>
    <name evidence="1" type="ORF">GALMADRAFT_82424</name>
</gene>
<organism evidence="1 2">
    <name type="scientific">Galerina marginata (strain CBS 339.88)</name>
    <dbReference type="NCBI Taxonomy" id="685588"/>
    <lineage>
        <taxon>Eukaryota</taxon>
        <taxon>Fungi</taxon>
        <taxon>Dikarya</taxon>
        <taxon>Basidiomycota</taxon>
        <taxon>Agaricomycotina</taxon>
        <taxon>Agaricomycetes</taxon>
        <taxon>Agaricomycetidae</taxon>
        <taxon>Agaricales</taxon>
        <taxon>Agaricineae</taxon>
        <taxon>Strophariaceae</taxon>
        <taxon>Galerina</taxon>
    </lineage>
</organism>
<name>A0A067S552_GALM3</name>
<protein>
    <recommendedName>
        <fullName evidence="3">Reverse transcriptase domain-containing protein</fullName>
    </recommendedName>
</protein>
<dbReference type="EMBL" id="KL142594">
    <property type="protein sequence ID" value="KDR65002.1"/>
    <property type="molecule type" value="Genomic_DNA"/>
</dbReference>
<proteinExistence type="predicted"/>
<evidence type="ECO:0008006" key="3">
    <source>
        <dbReference type="Google" id="ProtNLM"/>
    </source>
</evidence>
<evidence type="ECO:0000313" key="2">
    <source>
        <dbReference type="Proteomes" id="UP000027222"/>
    </source>
</evidence>
<dbReference type="HOGENOM" id="CLU_118269_1_2_1"/>
<dbReference type="OrthoDB" id="412006at2759"/>
<sequence length="95" mass="10634">MSAPGPDHIGWDHLKRFVKKSSVTAETFLRIANGCFQHSHWPSAFKESTSVIIPKPGKPSYATPKSFRPIVLLNTLGKLIEKMISNRIQFDAVKT</sequence>
<dbReference type="Proteomes" id="UP000027222">
    <property type="component" value="Unassembled WGS sequence"/>
</dbReference>
<keyword evidence="2" id="KW-1185">Reference proteome</keyword>
<dbReference type="STRING" id="685588.A0A067S552"/>
<dbReference type="AlphaFoldDB" id="A0A067S552"/>